<comment type="caution">
    <text evidence="2">The sequence shown here is derived from an EMBL/GenBank/DDBJ whole genome shotgun (WGS) entry which is preliminary data.</text>
</comment>
<sequence length="788" mass="88004">MGQRSAVPMGTYKQKTEVKPFTPELFHRAQELVREGLSIRRAAEVLGFNEATVRKRLKKGYGVRKLGRFRSVFSNEQEVEIVAHCKQLNKRFYGISVQISPKTSVARTMGFNRVQIGHFFENLKEAYEKYGFTPDRIFNVDETGIQTVPGKLPKLYQTLGKRSLKEPIKLSPSTSSLNHLRATMIKLLTIGNLRTQGRQLPCMTEEDFLPSEVTEQNLDDMDEEHTVITFPGDDEPTANPEPSLVDQFSDDLVEEPPAIPGPSHIGEEPLPFLDHPTLVKSPLPFLDHRALNILPFQHPASQLLTSQLKVDSGSSSQSNTEISLHDDSLDDISLEVEDSEGEENEEIVTGGYALVKVHGKKSFRFFHRYGIRIRREKEMTWAEISESEDGAELNNNGFKLNDYVIVKYDGHYYPGQIKDIHDEQYHISAMLPSGSDWKMACFRGYNVYQKDDVIMTIGIPIAKNKRGAMTVPEMEQYLLVTHVGQVVDEQGKTKDGSTQGKCRRKHFGNRQPGGLSWDDHSGARLSNVVCGPDREACLNWPAYEEHTLSNKPTVKPVIPGDLRKKQNTSSDGNSPTNEAAVELNTDHDSDVSVSTQGTTEEISAGIKSIGLQREKLSGAQKRKLRKAEKNCCGHMDQGKAWEKIRSDGQPSRPPRDRKEPREKASQGVGEGRKRPRDDSKPPPPPQASKKSRSVKPTGPYSEAVSGFRMAVIDRRHPDTSLDQGQADLIQNQIVNILDNTPSGNLANDDGRSSGESLGRRADVTVVESKDLPKRPRVLVFVAGPEETE</sequence>
<name>A0AAV8X255_9CUCU</name>
<protein>
    <submittedName>
        <fullName evidence="2">Uncharacterized protein</fullName>
    </submittedName>
</protein>
<evidence type="ECO:0000313" key="2">
    <source>
        <dbReference type="EMBL" id="KAJ8932480.1"/>
    </source>
</evidence>
<feature type="compositionally biased region" description="Basic and acidic residues" evidence="1">
    <location>
        <begin position="653"/>
        <end position="680"/>
    </location>
</feature>
<keyword evidence="3" id="KW-1185">Reference proteome</keyword>
<organism evidence="2 3">
    <name type="scientific">Aromia moschata</name>
    <dbReference type="NCBI Taxonomy" id="1265417"/>
    <lineage>
        <taxon>Eukaryota</taxon>
        <taxon>Metazoa</taxon>
        <taxon>Ecdysozoa</taxon>
        <taxon>Arthropoda</taxon>
        <taxon>Hexapoda</taxon>
        <taxon>Insecta</taxon>
        <taxon>Pterygota</taxon>
        <taxon>Neoptera</taxon>
        <taxon>Endopterygota</taxon>
        <taxon>Coleoptera</taxon>
        <taxon>Polyphaga</taxon>
        <taxon>Cucujiformia</taxon>
        <taxon>Chrysomeloidea</taxon>
        <taxon>Cerambycidae</taxon>
        <taxon>Cerambycinae</taxon>
        <taxon>Callichromatini</taxon>
        <taxon>Aromia</taxon>
    </lineage>
</organism>
<dbReference type="EMBL" id="JAPWTK010001452">
    <property type="protein sequence ID" value="KAJ8932480.1"/>
    <property type="molecule type" value="Genomic_DNA"/>
</dbReference>
<reference evidence="2" key="1">
    <citation type="journal article" date="2023" name="Insect Mol. Biol.">
        <title>Genome sequencing provides insights into the evolution of gene families encoding plant cell wall-degrading enzymes in longhorned beetles.</title>
        <authorList>
            <person name="Shin N.R."/>
            <person name="Okamura Y."/>
            <person name="Kirsch R."/>
            <person name="Pauchet Y."/>
        </authorList>
    </citation>
    <scope>NUCLEOTIDE SEQUENCE</scope>
    <source>
        <strain evidence="2">AMC_N1</strain>
    </source>
</reference>
<feature type="region of interest" description="Disordered" evidence="1">
    <location>
        <begin position="617"/>
        <end position="706"/>
    </location>
</feature>
<feature type="compositionally biased region" description="Basic and acidic residues" evidence="1">
    <location>
        <begin position="627"/>
        <end position="646"/>
    </location>
</feature>
<dbReference type="AlphaFoldDB" id="A0AAV8X255"/>
<feature type="region of interest" description="Disordered" evidence="1">
    <location>
        <begin position="490"/>
        <end position="521"/>
    </location>
</feature>
<accession>A0AAV8X255</accession>
<gene>
    <name evidence="2" type="ORF">NQ318_001655</name>
</gene>
<feature type="region of interest" description="Disordered" evidence="1">
    <location>
        <begin position="551"/>
        <end position="598"/>
    </location>
</feature>
<evidence type="ECO:0000256" key="1">
    <source>
        <dbReference type="SAM" id="MobiDB-lite"/>
    </source>
</evidence>
<feature type="compositionally biased region" description="Basic and acidic residues" evidence="1">
    <location>
        <begin position="748"/>
        <end position="761"/>
    </location>
</feature>
<dbReference type="Proteomes" id="UP001162162">
    <property type="component" value="Unassembled WGS sequence"/>
</dbReference>
<proteinExistence type="predicted"/>
<feature type="region of interest" description="Disordered" evidence="1">
    <location>
        <begin position="739"/>
        <end position="761"/>
    </location>
</feature>
<evidence type="ECO:0000313" key="3">
    <source>
        <dbReference type="Proteomes" id="UP001162162"/>
    </source>
</evidence>
<feature type="compositionally biased region" description="Polar residues" evidence="1">
    <location>
        <begin position="567"/>
        <end position="577"/>
    </location>
</feature>